<sequence>MTVTTQPSCAEGRADRPARAVLRDSLTVGVGVGISGVAFGAAGAGAHLTVAQTCALSLLVFTGASQFALVAALAAGAAPLAAVAGALFLGVRNAFYGMRLAERLHLPVALRPLAAQLVIDETAAVTLAQPDRRTARLGFTATGVSLFALWNLSTLLGALGAGSLGDPARYGLDAAGPAVFLALLAPRLRDPRERRVAAVAVVLVLAGTPVLPTGVPVLLALAAVPLVGLAARGRSGR</sequence>
<keyword evidence="7 8" id="KW-0472">Membrane</keyword>
<dbReference type="Proteomes" id="UP001165143">
    <property type="component" value="Unassembled WGS sequence"/>
</dbReference>
<feature type="transmembrane region" description="Helical" evidence="8">
    <location>
        <begin position="197"/>
        <end position="227"/>
    </location>
</feature>
<evidence type="ECO:0000313" key="10">
    <source>
        <dbReference type="Proteomes" id="UP001165143"/>
    </source>
</evidence>
<evidence type="ECO:0000256" key="4">
    <source>
        <dbReference type="ARBA" id="ARBA00022475"/>
    </source>
</evidence>
<evidence type="ECO:0000256" key="8">
    <source>
        <dbReference type="SAM" id="Phobius"/>
    </source>
</evidence>
<dbReference type="PANTHER" id="PTHR34979">
    <property type="entry name" value="INNER MEMBRANE PROTEIN YGAZ"/>
    <property type="match status" value="1"/>
</dbReference>
<dbReference type="PANTHER" id="PTHR34979:SF1">
    <property type="entry name" value="INNER MEMBRANE PROTEIN YGAZ"/>
    <property type="match status" value="1"/>
</dbReference>
<protein>
    <submittedName>
        <fullName evidence="9">Branched-chain amino acid ABC transporter permease</fullName>
    </submittedName>
</protein>
<reference evidence="9" key="1">
    <citation type="submission" date="2023-02" db="EMBL/GenBank/DDBJ databases">
        <title>Kitasatospora phosalacinea NBRC 14362.</title>
        <authorList>
            <person name="Ichikawa N."/>
            <person name="Sato H."/>
            <person name="Tonouchi N."/>
        </authorList>
    </citation>
    <scope>NUCLEOTIDE SEQUENCE</scope>
    <source>
        <strain evidence="9">NBRC 14362</strain>
    </source>
</reference>
<proteinExistence type="inferred from homology"/>
<organism evidence="9 10">
    <name type="scientific">Kitasatospora phosalacinea</name>
    <dbReference type="NCBI Taxonomy" id="2065"/>
    <lineage>
        <taxon>Bacteria</taxon>
        <taxon>Bacillati</taxon>
        <taxon>Actinomycetota</taxon>
        <taxon>Actinomycetes</taxon>
        <taxon>Kitasatosporales</taxon>
        <taxon>Streptomycetaceae</taxon>
        <taxon>Kitasatospora</taxon>
    </lineage>
</organism>
<feature type="transmembrane region" description="Helical" evidence="8">
    <location>
        <begin position="67"/>
        <end position="91"/>
    </location>
</feature>
<dbReference type="InterPro" id="IPR011606">
    <property type="entry name" value="Brnchd-chn_aa_trnsp_permease"/>
</dbReference>
<comment type="caution">
    <text evidence="9">The sequence shown here is derived from an EMBL/GenBank/DDBJ whole genome shotgun (WGS) entry which is preliminary data.</text>
</comment>
<name>A0A9W6UPI7_9ACTN</name>
<evidence type="ECO:0000313" key="9">
    <source>
        <dbReference type="EMBL" id="GLW56024.1"/>
    </source>
</evidence>
<dbReference type="OrthoDB" id="5195391at2"/>
<dbReference type="GO" id="GO:0005886">
    <property type="term" value="C:plasma membrane"/>
    <property type="evidence" value="ECO:0007669"/>
    <property type="project" value="UniProtKB-SubCell"/>
</dbReference>
<gene>
    <name evidence="9" type="ORF">Kpho01_40350</name>
</gene>
<dbReference type="EMBL" id="BSRX01000023">
    <property type="protein sequence ID" value="GLW56024.1"/>
    <property type="molecule type" value="Genomic_DNA"/>
</dbReference>
<comment type="similarity">
    <text evidence="2">Belongs to the AzlC family.</text>
</comment>
<keyword evidence="5 8" id="KW-0812">Transmembrane</keyword>
<feature type="transmembrane region" description="Helical" evidence="8">
    <location>
        <begin position="26"/>
        <end position="47"/>
    </location>
</feature>
<keyword evidence="4" id="KW-1003">Cell membrane</keyword>
<accession>A0A9W6UPI7</accession>
<dbReference type="Pfam" id="PF03591">
    <property type="entry name" value="AzlC"/>
    <property type="match status" value="1"/>
</dbReference>
<keyword evidence="3" id="KW-0813">Transport</keyword>
<evidence type="ECO:0000256" key="3">
    <source>
        <dbReference type="ARBA" id="ARBA00022448"/>
    </source>
</evidence>
<feature type="transmembrane region" description="Helical" evidence="8">
    <location>
        <begin position="137"/>
        <end position="161"/>
    </location>
</feature>
<evidence type="ECO:0000256" key="7">
    <source>
        <dbReference type="ARBA" id="ARBA00023136"/>
    </source>
</evidence>
<dbReference type="AlphaFoldDB" id="A0A9W6UPI7"/>
<dbReference type="RefSeq" id="WP_081973831.1">
    <property type="nucleotide sequence ID" value="NZ_BSRX01000023.1"/>
</dbReference>
<evidence type="ECO:0000256" key="5">
    <source>
        <dbReference type="ARBA" id="ARBA00022692"/>
    </source>
</evidence>
<evidence type="ECO:0000256" key="6">
    <source>
        <dbReference type="ARBA" id="ARBA00022989"/>
    </source>
</evidence>
<evidence type="ECO:0000256" key="1">
    <source>
        <dbReference type="ARBA" id="ARBA00004651"/>
    </source>
</evidence>
<dbReference type="GO" id="GO:1903785">
    <property type="term" value="P:L-valine transmembrane transport"/>
    <property type="evidence" value="ECO:0007669"/>
    <property type="project" value="TreeGrafter"/>
</dbReference>
<keyword evidence="6 8" id="KW-1133">Transmembrane helix</keyword>
<comment type="subcellular location">
    <subcellularLocation>
        <location evidence="1">Cell membrane</location>
        <topology evidence="1">Multi-pass membrane protein</topology>
    </subcellularLocation>
</comment>
<evidence type="ECO:0000256" key="2">
    <source>
        <dbReference type="ARBA" id="ARBA00010735"/>
    </source>
</evidence>
<feature type="transmembrane region" description="Helical" evidence="8">
    <location>
        <begin position="167"/>
        <end position="185"/>
    </location>
</feature>